<keyword evidence="1" id="KW-0808">Transferase</keyword>
<dbReference type="PANTHER" id="PTHR10434:SF55">
    <property type="entry name" value="POSSIBLE ACYLTRANSFERASE"/>
    <property type="match status" value="1"/>
</dbReference>
<keyword evidence="4" id="KW-0812">Transmembrane</keyword>
<evidence type="ECO:0000313" key="7">
    <source>
        <dbReference type="Proteomes" id="UP000831786"/>
    </source>
</evidence>
<evidence type="ECO:0000256" key="2">
    <source>
        <dbReference type="ARBA" id="ARBA00023315"/>
    </source>
</evidence>
<evidence type="ECO:0000256" key="3">
    <source>
        <dbReference type="SAM" id="MobiDB-lite"/>
    </source>
</evidence>
<keyword evidence="4" id="KW-1133">Transmembrane helix</keyword>
<organism evidence="6 7">
    <name type="scientific">Leucobacter allii</name>
    <dbReference type="NCBI Taxonomy" id="2932247"/>
    <lineage>
        <taxon>Bacteria</taxon>
        <taxon>Bacillati</taxon>
        <taxon>Actinomycetota</taxon>
        <taxon>Actinomycetes</taxon>
        <taxon>Micrococcales</taxon>
        <taxon>Microbacteriaceae</taxon>
        <taxon>Leucobacter</taxon>
    </lineage>
</organism>
<keyword evidence="4" id="KW-0472">Membrane</keyword>
<dbReference type="CDD" id="cd07989">
    <property type="entry name" value="LPLAT_AGPAT-like"/>
    <property type="match status" value="1"/>
</dbReference>
<feature type="domain" description="Phospholipid/glycerol acyltransferase" evidence="5">
    <location>
        <begin position="52"/>
        <end position="175"/>
    </location>
</feature>
<dbReference type="SMART" id="SM00563">
    <property type="entry name" value="PlsC"/>
    <property type="match status" value="1"/>
</dbReference>
<feature type="transmembrane region" description="Helical" evidence="4">
    <location>
        <begin position="20"/>
        <end position="38"/>
    </location>
</feature>
<gene>
    <name evidence="6" type="ORF">MUN78_08280</name>
</gene>
<evidence type="ECO:0000313" key="6">
    <source>
        <dbReference type="EMBL" id="UOQ58800.1"/>
    </source>
</evidence>
<sequence length="258" mass="28623">MTDTVKFRGRPSAEQRRPSVFWVLAAIILPLWSLMVRYRFTPGSRLPRSGPFILAPNHYSEIDPIAMGAAVWHLGRLPRFMAKASLFRVPVLGWLLRASGQIPVEREGAARRGVPSGNPMGAANQLIERESGVIVYPEGTLTRDPGLWPMRGKSGAVRLALESGIPLIPVAHWGTQELMPRYEKKIHPFPRKTIRVAVGEPLDLSGFAGRPLDQKTVAAATTMLMDAITALLAELRDEQPPAERWDPSKHQQSETGRF</sequence>
<proteinExistence type="predicted"/>
<accession>A0ABY4FR99</accession>
<dbReference type="GO" id="GO:0016746">
    <property type="term" value="F:acyltransferase activity"/>
    <property type="evidence" value="ECO:0007669"/>
    <property type="project" value="UniProtKB-KW"/>
</dbReference>
<evidence type="ECO:0000259" key="5">
    <source>
        <dbReference type="SMART" id="SM00563"/>
    </source>
</evidence>
<dbReference type="InterPro" id="IPR002123">
    <property type="entry name" value="Plipid/glycerol_acylTrfase"/>
</dbReference>
<dbReference type="PANTHER" id="PTHR10434">
    <property type="entry name" value="1-ACYL-SN-GLYCEROL-3-PHOSPHATE ACYLTRANSFERASE"/>
    <property type="match status" value="1"/>
</dbReference>
<name>A0ABY4FR99_9MICO</name>
<evidence type="ECO:0000256" key="4">
    <source>
        <dbReference type="SAM" id="Phobius"/>
    </source>
</evidence>
<keyword evidence="7" id="KW-1185">Reference proteome</keyword>
<feature type="region of interest" description="Disordered" evidence="3">
    <location>
        <begin position="238"/>
        <end position="258"/>
    </location>
</feature>
<keyword evidence="2 6" id="KW-0012">Acyltransferase</keyword>
<evidence type="ECO:0000256" key="1">
    <source>
        <dbReference type="ARBA" id="ARBA00022679"/>
    </source>
</evidence>
<protein>
    <submittedName>
        <fullName evidence="6">1-acyl-sn-glycerol-3-phosphate acyltransferase</fullName>
    </submittedName>
</protein>
<dbReference type="Pfam" id="PF01553">
    <property type="entry name" value="Acyltransferase"/>
    <property type="match status" value="1"/>
</dbReference>
<reference evidence="6 7" key="1">
    <citation type="submission" date="2022-04" db="EMBL/GenBank/DDBJ databases">
        <title>Leucobacter sp. isolated from rhizosphere of garlic.</title>
        <authorList>
            <person name="Won M."/>
            <person name="Lee C.-M."/>
            <person name="Woen H.-Y."/>
            <person name="Kwon S.-W."/>
        </authorList>
    </citation>
    <scope>NUCLEOTIDE SEQUENCE [LARGE SCALE GENOMIC DNA]</scope>
    <source>
        <strain evidence="6 7">H21R-40</strain>
    </source>
</reference>
<dbReference type="EMBL" id="CP095045">
    <property type="protein sequence ID" value="UOQ58800.1"/>
    <property type="molecule type" value="Genomic_DNA"/>
</dbReference>
<dbReference type="Proteomes" id="UP000831786">
    <property type="component" value="Chromosome"/>
</dbReference>
<dbReference type="RefSeq" id="WP_244729935.1">
    <property type="nucleotide sequence ID" value="NZ_CP095045.1"/>
</dbReference>
<dbReference type="SUPFAM" id="SSF69593">
    <property type="entry name" value="Glycerol-3-phosphate (1)-acyltransferase"/>
    <property type="match status" value="1"/>
</dbReference>